<protein>
    <submittedName>
        <fullName evidence="1">Uncharacterized protein</fullName>
    </submittedName>
</protein>
<dbReference type="AlphaFoldDB" id="A0AAV5TTC3"/>
<feature type="non-terminal residue" evidence="1">
    <location>
        <position position="192"/>
    </location>
</feature>
<evidence type="ECO:0000313" key="1">
    <source>
        <dbReference type="EMBL" id="GMS97278.1"/>
    </source>
</evidence>
<accession>A0AAV5TTC3</accession>
<dbReference type="EMBL" id="BTSX01000004">
    <property type="protein sequence ID" value="GMS97278.1"/>
    <property type="molecule type" value="Genomic_DNA"/>
</dbReference>
<name>A0AAV5TTC3_9BILA</name>
<reference evidence="1" key="1">
    <citation type="submission" date="2023-10" db="EMBL/GenBank/DDBJ databases">
        <title>Genome assembly of Pristionchus species.</title>
        <authorList>
            <person name="Yoshida K."/>
            <person name="Sommer R.J."/>
        </authorList>
    </citation>
    <scope>NUCLEOTIDE SEQUENCE</scope>
    <source>
        <strain evidence="1">RS0144</strain>
    </source>
</reference>
<feature type="non-terminal residue" evidence="1">
    <location>
        <position position="1"/>
    </location>
</feature>
<evidence type="ECO:0000313" key="2">
    <source>
        <dbReference type="Proteomes" id="UP001432027"/>
    </source>
</evidence>
<proteinExistence type="predicted"/>
<keyword evidence="2" id="KW-1185">Reference proteome</keyword>
<comment type="caution">
    <text evidence="1">The sequence shown here is derived from an EMBL/GenBank/DDBJ whole genome shotgun (WGS) entry which is preliminary data.</text>
</comment>
<gene>
    <name evidence="1" type="ORF">PENTCL1PPCAC_19453</name>
</gene>
<sequence length="192" mass="22027">GYRTPSRSLRDSITSVEEVQDQLVKRREHFSFVLALQYDVVLLSVGGQVALDRHVKTRQCLLTVVGEREIDCRWQFATSRTLVVQFEFARDEHLVDGVSRVEADVELAVLLAQISGRRRLTLRLEVHRSLFGLELLDLHVGVVFTDRILRHLPLLGRLLFLWRSRAQLDVLRLLGHIRSGRRASITVITVSL</sequence>
<dbReference type="Proteomes" id="UP001432027">
    <property type="component" value="Unassembled WGS sequence"/>
</dbReference>
<organism evidence="1 2">
    <name type="scientific">Pristionchus entomophagus</name>
    <dbReference type="NCBI Taxonomy" id="358040"/>
    <lineage>
        <taxon>Eukaryota</taxon>
        <taxon>Metazoa</taxon>
        <taxon>Ecdysozoa</taxon>
        <taxon>Nematoda</taxon>
        <taxon>Chromadorea</taxon>
        <taxon>Rhabditida</taxon>
        <taxon>Rhabditina</taxon>
        <taxon>Diplogasteromorpha</taxon>
        <taxon>Diplogasteroidea</taxon>
        <taxon>Neodiplogasteridae</taxon>
        <taxon>Pristionchus</taxon>
    </lineage>
</organism>